<comment type="caution">
    <text evidence="3">The sequence shown here is derived from an EMBL/GenBank/DDBJ whole genome shotgun (WGS) entry which is preliminary data.</text>
</comment>
<dbReference type="EMBL" id="JBIMSO010000019">
    <property type="protein sequence ID" value="MFH5207454.1"/>
    <property type="molecule type" value="Genomic_DNA"/>
</dbReference>
<organism evidence="3 7">
    <name type="scientific">Antrihabitans spumae</name>
    <dbReference type="NCBI Taxonomy" id="3373370"/>
    <lineage>
        <taxon>Bacteria</taxon>
        <taxon>Bacillati</taxon>
        <taxon>Actinomycetota</taxon>
        <taxon>Actinomycetes</taxon>
        <taxon>Mycobacteriales</taxon>
        <taxon>Nocardiaceae</taxon>
        <taxon>Antrihabitans</taxon>
    </lineage>
</organism>
<evidence type="ECO:0000313" key="2">
    <source>
        <dbReference type="EMBL" id="MFH5207454.1"/>
    </source>
</evidence>
<protein>
    <recommendedName>
        <fullName evidence="1">STAS domain-containing protein</fullName>
    </recommendedName>
</protein>
<dbReference type="InterPro" id="IPR002645">
    <property type="entry name" value="STAS_dom"/>
</dbReference>
<dbReference type="InterPro" id="IPR036513">
    <property type="entry name" value="STAS_dom_sf"/>
</dbReference>
<evidence type="ECO:0000313" key="5">
    <source>
        <dbReference type="Proteomes" id="UP001609175"/>
    </source>
</evidence>
<name>A0ABW7KFD5_9NOCA</name>
<reference evidence="5 6" key="1">
    <citation type="submission" date="2024-10" db="EMBL/GenBank/DDBJ databases">
        <authorList>
            <person name="Riesco R."/>
        </authorList>
    </citation>
    <scope>NUCLEOTIDE SEQUENCE [LARGE SCALE GENOMIC DNA]</scope>
    <source>
        <strain evidence="4 6">NCIMB 15448</strain>
        <strain evidence="2 5">NCIMB 15449</strain>
        <strain evidence="3 7">NCIMB 15450</strain>
    </source>
</reference>
<dbReference type="EMBL" id="JBIMSN010000146">
    <property type="protein sequence ID" value="MFH5232427.1"/>
    <property type="molecule type" value="Genomic_DNA"/>
</dbReference>
<sequence>MTFGAHDEFCQRHPVARDVVRVTPLLLEVSMPVAAHTEVHVGDVGVVSGGLSASITSHAQAVAVHACGEIDSVNVEAWADLVAGAASRAACRGDRATLVIDLERVSFMSVRALCVLGDAAATFGAAPTVIADGAIARHLQLVFEAEVMTVVSPADCIFGDRRLPARINAQSPDCSLAEPA</sequence>
<feature type="domain" description="STAS" evidence="1">
    <location>
        <begin position="51"/>
        <end position="116"/>
    </location>
</feature>
<proteinExistence type="predicted"/>
<dbReference type="Gene3D" id="3.30.750.24">
    <property type="entry name" value="STAS domain"/>
    <property type="match status" value="1"/>
</dbReference>
<dbReference type="RefSeq" id="WP_395112856.1">
    <property type="nucleotide sequence ID" value="NZ_JBIMSN010000146.1"/>
</dbReference>
<evidence type="ECO:0000259" key="1">
    <source>
        <dbReference type="PROSITE" id="PS50801"/>
    </source>
</evidence>
<gene>
    <name evidence="4" type="ORF">ACHIPV_27055</name>
    <name evidence="2" type="ORF">ACHIPZ_04360</name>
    <name evidence="3" type="ORF">ACHIRB_28230</name>
</gene>
<evidence type="ECO:0000313" key="7">
    <source>
        <dbReference type="Proteomes" id="UP001609219"/>
    </source>
</evidence>
<evidence type="ECO:0000313" key="4">
    <source>
        <dbReference type="EMBL" id="MFH5245504.1"/>
    </source>
</evidence>
<dbReference type="PROSITE" id="PS50801">
    <property type="entry name" value="STAS"/>
    <property type="match status" value="1"/>
</dbReference>
<accession>A0ABW7KFD5</accession>
<dbReference type="EMBL" id="JBIMSP010000079">
    <property type="protein sequence ID" value="MFH5245504.1"/>
    <property type="molecule type" value="Genomic_DNA"/>
</dbReference>
<keyword evidence="7" id="KW-1185">Reference proteome</keyword>
<dbReference type="Proteomes" id="UP001609175">
    <property type="component" value="Unassembled WGS sequence"/>
</dbReference>
<dbReference type="Proteomes" id="UP001609219">
    <property type="component" value="Unassembled WGS sequence"/>
</dbReference>
<dbReference type="Proteomes" id="UP001609176">
    <property type="component" value="Unassembled WGS sequence"/>
</dbReference>
<evidence type="ECO:0000313" key="3">
    <source>
        <dbReference type="EMBL" id="MFH5232427.1"/>
    </source>
</evidence>
<evidence type="ECO:0000313" key="6">
    <source>
        <dbReference type="Proteomes" id="UP001609176"/>
    </source>
</evidence>